<dbReference type="Pfam" id="PF07508">
    <property type="entry name" value="Recombinase"/>
    <property type="match status" value="1"/>
</dbReference>
<gene>
    <name evidence="2" type="ORF">CP49_11590</name>
</gene>
<evidence type="ECO:0000313" key="2">
    <source>
        <dbReference type="EMBL" id="KRQ99234.1"/>
    </source>
</evidence>
<dbReference type="Gene3D" id="3.90.1750.20">
    <property type="entry name" value="Putative Large Serine Recombinase, Chain B, Domain 2"/>
    <property type="match status" value="1"/>
</dbReference>
<dbReference type="InterPro" id="IPR036162">
    <property type="entry name" value="Resolvase-like_N_sf"/>
</dbReference>
<dbReference type="Pfam" id="PF00239">
    <property type="entry name" value="Resolvase"/>
    <property type="match status" value="1"/>
</dbReference>
<dbReference type="PANTHER" id="PTHR30461">
    <property type="entry name" value="DNA-INVERTASE FROM LAMBDOID PROPHAGE"/>
    <property type="match status" value="1"/>
</dbReference>
<dbReference type="SUPFAM" id="SSF53041">
    <property type="entry name" value="Resolvase-like"/>
    <property type="match status" value="1"/>
</dbReference>
<dbReference type="Gene3D" id="3.40.50.1390">
    <property type="entry name" value="Resolvase, N-terminal catalytic domain"/>
    <property type="match status" value="1"/>
</dbReference>
<accession>A0A0R3L1R7</accession>
<comment type="caution">
    <text evidence="2">The sequence shown here is derived from an EMBL/GenBank/DDBJ whole genome shotgun (WGS) entry which is preliminary data.</text>
</comment>
<evidence type="ECO:0000313" key="3">
    <source>
        <dbReference type="Proteomes" id="UP000051913"/>
    </source>
</evidence>
<name>A0A0R3L1R7_9BRAD</name>
<feature type="domain" description="Recombinase" evidence="1">
    <location>
        <begin position="137"/>
        <end position="281"/>
    </location>
</feature>
<dbReference type="InterPro" id="IPR011109">
    <property type="entry name" value="DNA_bind_recombinase_dom"/>
</dbReference>
<dbReference type="SMART" id="SM00857">
    <property type="entry name" value="Resolvase"/>
    <property type="match status" value="1"/>
</dbReference>
<dbReference type="Proteomes" id="UP000051913">
    <property type="component" value="Unassembled WGS sequence"/>
</dbReference>
<dbReference type="InterPro" id="IPR006119">
    <property type="entry name" value="Resolv_N"/>
</dbReference>
<reference evidence="2 3" key="1">
    <citation type="submission" date="2014-03" db="EMBL/GenBank/DDBJ databases">
        <title>Bradyrhizobium valentinum sp. nov., isolated from effective nodules of Lupinus mariae-josephae, a lupine endemic of basic-lime soils in Eastern Spain.</title>
        <authorList>
            <person name="Duran D."/>
            <person name="Rey L."/>
            <person name="Navarro A."/>
            <person name="Busquets A."/>
            <person name="Imperial J."/>
            <person name="Ruiz-Argueso T."/>
        </authorList>
    </citation>
    <scope>NUCLEOTIDE SEQUENCE [LARGE SCALE GENOMIC DNA]</scope>
    <source>
        <strain evidence="2 3">LmjM3</strain>
    </source>
</reference>
<dbReference type="GO" id="GO:0000150">
    <property type="term" value="F:DNA strand exchange activity"/>
    <property type="evidence" value="ECO:0007669"/>
    <property type="project" value="InterPro"/>
</dbReference>
<evidence type="ECO:0000259" key="1">
    <source>
        <dbReference type="PROSITE" id="PS51737"/>
    </source>
</evidence>
<dbReference type="InterPro" id="IPR038109">
    <property type="entry name" value="DNA_bind_recomb_sf"/>
</dbReference>
<dbReference type="EMBL" id="LLXX01000173">
    <property type="protein sequence ID" value="KRQ99234.1"/>
    <property type="molecule type" value="Genomic_DNA"/>
</dbReference>
<dbReference type="CDD" id="cd00338">
    <property type="entry name" value="Ser_Recombinase"/>
    <property type="match status" value="1"/>
</dbReference>
<dbReference type="PANTHER" id="PTHR30461:SF23">
    <property type="entry name" value="DNA RECOMBINASE-RELATED"/>
    <property type="match status" value="1"/>
</dbReference>
<sequence length="549" mass="60577">MQKDSSIEGQKLVCGKLAKRNGLDVTEVFFDKARSGKSIAGRDGYAAMVAAIRRREFNVIIIEDLSRLSRDAIDTGMLKKICNYNRVEMLTQKGWQTDKDIAIHGLVSTLDNESRAINVRRGQTLCLSNGGVPGAPAYGYRAVPGKPGEHEINPETAKIVVRIFEEYASGRSPRAIAADLTSEGIPSPASHRDSRYKGNTIWNSQAFVGGMYAKGIIGNRKYIGEIEWNTHSTEENPDTKRKVKRCNPKGDHIKEFNSALRIISDELWNAAQKVRQQRAVKKFGPGGKVVRRPVTPRGEHLFGGLLRCGACNGPMRIANTSRSGTSRVACAAAHQHQTCSHSKSYDIDTLREGMAEKMVTHLTTDEAIDAAFEAFREERKLGATNDSQRKALERKLNALSLEIARLVEATMKINNPPAEFYKKIDTKEMERASLEEQIKHLGPAMADGNVLPFPPKFKDAYRKNVMEVHELLTKSPQSAEARIALANLIDSIVVHPTAKRMPYEITPYARLAAITGQSPLPARRSTQEVIAAQGLGYSDNAKQGKSVSS</sequence>
<dbReference type="GO" id="GO:0003677">
    <property type="term" value="F:DNA binding"/>
    <property type="evidence" value="ECO:0007669"/>
    <property type="project" value="InterPro"/>
</dbReference>
<dbReference type="InterPro" id="IPR050639">
    <property type="entry name" value="SSR_resolvase"/>
</dbReference>
<organism evidence="2 3">
    <name type="scientific">Bradyrhizobium valentinum</name>
    <dbReference type="NCBI Taxonomy" id="1518501"/>
    <lineage>
        <taxon>Bacteria</taxon>
        <taxon>Pseudomonadati</taxon>
        <taxon>Pseudomonadota</taxon>
        <taxon>Alphaproteobacteria</taxon>
        <taxon>Hyphomicrobiales</taxon>
        <taxon>Nitrobacteraceae</taxon>
        <taxon>Bradyrhizobium</taxon>
    </lineage>
</organism>
<dbReference type="PROSITE" id="PS51737">
    <property type="entry name" value="RECOMBINASE_DNA_BIND"/>
    <property type="match status" value="1"/>
</dbReference>
<keyword evidence="3" id="KW-1185">Reference proteome</keyword>
<proteinExistence type="predicted"/>
<dbReference type="Pfam" id="PF13408">
    <property type="entry name" value="Zn_ribbon_recom"/>
    <property type="match status" value="1"/>
</dbReference>
<dbReference type="AlphaFoldDB" id="A0A0R3L1R7"/>
<dbReference type="InterPro" id="IPR025827">
    <property type="entry name" value="Zn_ribbon_recom_dom"/>
</dbReference>
<protein>
    <recommendedName>
        <fullName evidence="1">Recombinase domain-containing protein</fullName>
    </recommendedName>
</protein>